<dbReference type="GO" id="GO:0016036">
    <property type="term" value="P:cellular response to phosphate starvation"/>
    <property type="evidence" value="ECO:0007669"/>
    <property type="project" value="TreeGrafter"/>
</dbReference>
<dbReference type="KEGG" id="ful:C4N20_11445"/>
<evidence type="ECO:0000256" key="6">
    <source>
        <dbReference type="ARBA" id="ARBA00023012"/>
    </source>
</evidence>
<dbReference type="SMART" id="SM00388">
    <property type="entry name" value="HisKA"/>
    <property type="match status" value="1"/>
</dbReference>
<dbReference type="InterPro" id="IPR036097">
    <property type="entry name" value="HisK_dim/P_sf"/>
</dbReference>
<dbReference type="PANTHER" id="PTHR45453">
    <property type="entry name" value="PHOSPHATE REGULON SENSOR PROTEIN PHOR"/>
    <property type="match status" value="1"/>
</dbReference>
<dbReference type="SMART" id="SM00387">
    <property type="entry name" value="HATPase_c"/>
    <property type="match status" value="1"/>
</dbReference>
<dbReference type="Gene3D" id="3.30.565.10">
    <property type="entry name" value="Histidine kinase-like ATPase, C-terminal domain"/>
    <property type="match status" value="1"/>
</dbReference>
<keyword evidence="6" id="KW-0902">Two-component regulatory system</keyword>
<gene>
    <name evidence="9" type="primary">arlS</name>
    <name evidence="9" type="ORF">NCTC12112_00846</name>
</gene>
<dbReference type="EMBL" id="LS483487">
    <property type="protein sequence ID" value="SQJ00559.1"/>
    <property type="molecule type" value="Genomic_DNA"/>
</dbReference>
<protein>
    <recommendedName>
        <fullName evidence="2">histidine kinase</fullName>
        <ecNumber evidence="2">2.7.13.3</ecNumber>
    </recommendedName>
</protein>
<feature type="transmembrane region" description="Helical" evidence="7">
    <location>
        <begin position="12"/>
        <end position="31"/>
    </location>
</feature>
<dbReference type="GO" id="GO:0004721">
    <property type="term" value="F:phosphoprotein phosphatase activity"/>
    <property type="evidence" value="ECO:0007669"/>
    <property type="project" value="TreeGrafter"/>
</dbReference>
<sequence length="449" mass="51425">MKKLSDELQKSYYILIFIFSFSCLGLLYIFASYMIKVSSADITTTNIFIDYELNEFSEKLEKNISIDSLFKGALEECPKIDNVFVIFNYHGKIYSNSDTYPKELQLENNDEIQNIGFYDYQVLHRTIYIDGIDPIELRIIKDLKGDKLIFFRSIGIAGLWVILTLIIGVYISKKFYNKFIPPLRNIQEITNKINLDSLDTDVKTENNFIEFISIIQSYKNMLGRLKKQTDAQIDFVNSASHELKTPIFIIGGYVDLIKRWGASDKNILMESLDSIEDETKNMSALVTKLLFLAKDNKDSLDCRKIYVSSVLEEIIGHLKVAYPKQKINFTPQDAVIYSDSDLVKQLFLNLIENAVKYGLDNPIDISIVHSKNITVIIEDHGMGISKENLEHIFDRFFRVDKARSRNMGSHGLGMPIVKNIIEVLNGDLEIKSELGKGTIVHVTLPFSLK</sequence>
<keyword evidence="5 9" id="KW-0418">Kinase</keyword>
<evidence type="ECO:0000256" key="1">
    <source>
        <dbReference type="ARBA" id="ARBA00000085"/>
    </source>
</evidence>
<dbReference type="InterPro" id="IPR036890">
    <property type="entry name" value="HATPase_C_sf"/>
</dbReference>
<dbReference type="Proteomes" id="UP000249008">
    <property type="component" value="Chromosome 1"/>
</dbReference>
<keyword evidence="7" id="KW-0472">Membrane</keyword>
<dbReference type="AlphaFoldDB" id="A0AAX2J8S5"/>
<keyword evidence="3" id="KW-0597">Phosphoprotein</keyword>
<keyword evidence="7" id="KW-1133">Transmembrane helix</keyword>
<accession>A0AAX2J8S5</accession>
<evidence type="ECO:0000256" key="3">
    <source>
        <dbReference type="ARBA" id="ARBA00022553"/>
    </source>
</evidence>
<dbReference type="Gene3D" id="1.10.287.130">
    <property type="match status" value="1"/>
</dbReference>
<dbReference type="CDD" id="cd00082">
    <property type="entry name" value="HisKA"/>
    <property type="match status" value="1"/>
</dbReference>
<dbReference type="Pfam" id="PF00512">
    <property type="entry name" value="HisKA"/>
    <property type="match status" value="1"/>
</dbReference>
<dbReference type="PANTHER" id="PTHR45453:SF1">
    <property type="entry name" value="PHOSPHATE REGULON SENSOR PROTEIN PHOR"/>
    <property type="match status" value="1"/>
</dbReference>
<evidence type="ECO:0000256" key="4">
    <source>
        <dbReference type="ARBA" id="ARBA00022679"/>
    </source>
</evidence>
<dbReference type="FunFam" id="3.30.565.10:FF:000006">
    <property type="entry name" value="Sensor histidine kinase WalK"/>
    <property type="match status" value="1"/>
</dbReference>
<dbReference type="Pfam" id="PF02518">
    <property type="entry name" value="HATPase_c"/>
    <property type="match status" value="1"/>
</dbReference>
<dbReference type="RefSeq" id="WP_005976470.1">
    <property type="nucleotide sequence ID" value="NZ_CABKNW010000001.1"/>
</dbReference>
<dbReference type="GeneID" id="78455428"/>
<dbReference type="InterPro" id="IPR004358">
    <property type="entry name" value="Sig_transdc_His_kin-like_C"/>
</dbReference>
<evidence type="ECO:0000259" key="8">
    <source>
        <dbReference type="PROSITE" id="PS50109"/>
    </source>
</evidence>
<dbReference type="GO" id="GO:0000155">
    <property type="term" value="F:phosphorelay sensor kinase activity"/>
    <property type="evidence" value="ECO:0007669"/>
    <property type="project" value="InterPro"/>
</dbReference>
<organism evidence="9 10">
    <name type="scientific">Fusobacterium ulcerans</name>
    <dbReference type="NCBI Taxonomy" id="861"/>
    <lineage>
        <taxon>Bacteria</taxon>
        <taxon>Fusobacteriati</taxon>
        <taxon>Fusobacteriota</taxon>
        <taxon>Fusobacteriia</taxon>
        <taxon>Fusobacteriales</taxon>
        <taxon>Fusobacteriaceae</taxon>
        <taxon>Fusobacterium</taxon>
    </lineage>
</organism>
<dbReference type="PROSITE" id="PS51257">
    <property type="entry name" value="PROKAR_LIPOPROTEIN"/>
    <property type="match status" value="1"/>
</dbReference>
<dbReference type="EC" id="2.7.13.3" evidence="2"/>
<proteinExistence type="predicted"/>
<dbReference type="InterPro" id="IPR003594">
    <property type="entry name" value="HATPase_dom"/>
</dbReference>
<evidence type="ECO:0000256" key="5">
    <source>
        <dbReference type="ARBA" id="ARBA00022777"/>
    </source>
</evidence>
<dbReference type="InterPro" id="IPR003661">
    <property type="entry name" value="HisK_dim/P_dom"/>
</dbReference>
<dbReference type="SUPFAM" id="SSF55874">
    <property type="entry name" value="ATPase domain of HSP90 chaperone/DNA topoisomerase II/histidine kinase"/>
    <property type="match status" value="1"/>
</dbReference>
<evidence type="ECO:0000256" key="7">
    <source>
        <dbReference type="SAM" id="Phobius"/>
    </source>
</evidence>
<feature type="transmembrane region" description="Helical" evidence="7">
    <location>
        <begin position="148"/>
        <end position="171"/>
    </location>
</feature>
<dbReference type="PRINTS" id="PR00344">
    <property type="entry name" value="BCTRLSENSOR"/>
</dbReference>
<dbReference type="GO" id="GO:0005886">
    <property type="term" value="C:plasma membrane"/>
    <property type="evidence" value="ECO:0007669"/>
    <property type="project" value="TreeGrafter"/>
</dbReference>
<dbReference type="PROSITE" id="PS50109">
    <property type="entry name" value="HIS_KIN"/>
    <property type="match status" value="1"/>
</dbReference>
<evidence type="ECO:0000256" key="2">
    <source>
        <dbReference type="ARBA" id="ARBA00012438"/>
    </source>
</evidence>
<feature type="domain" description="Histidine kinase" evidence="8">
    <location>
        <begin position="238"/>
        <end position="448"/>
    </location>
</feature>
<comment type="catalytic activity">
    <reaction evidence="1">
        <text>ATP + protein L-histidine = ADP + protein N-phospho-L-histidine.</text>
        <dbReference type="EC" id="2.7.13.3"/>
    </reaction>
</comment>
<dbReference type="InterPro" id="IPR005467">
    <property type="entry name" value="His_kinase_dom"/>
</dbReference>
<keyword evidence="7" id="KW-0812">Transmembrane</keyword>
<keyword evidence="4 9" id="KW-0808">Transferase</keyword>
<evidence type="ECO:0000313" key="10">
    <source>
        <dbReference type="Proteomes" id="UP000249008"/>
    </source>
</evidence>
<dbReference type="InterPro" id="IPR050351">
    <property type="entry name" value="BphY/WalK/GraS-like"/>
</dbReference>
<reference evidence="9 10" key="1">
    <citation type="submission" date="2018-06" db="EMBL/GenBank/DDBJ databases">
        <authorList>
            <consortium name="Pathogen Informatics"/>
            <person name="Doyle S."/>
        </authorList>
    </citation>
    <scope>NUCLEOTIDE SEQUENCE [LARGE SCALE GENOMIC DNA]</scope>
    <source>
        <strain evidence="9 10">NCTC12112</strain>
    </source>
</reference>
<name>A0AAX2J8S5_9FUSO</name>
<evidence type="ECO:0000313" key="9">
    <source>
        <dbReference type="EMBL" id="SQJ00559.1"/>
    </source>
</evidence>
<dbReference type="SUPFAM" id="SSF47384">
    <property type="entry name" value="Homodimeric domain of signal transducing histidine kinase"/>
    <property type="match status" value="1"/>
</dbReference>